<gene>
    <name evidence="14" type="primary">ASB5</name>
    <name evidence="14" type="ORF">CDAR_609831</name>
</gene>
<evidence type="ECO:0000313" key="14">
    <source>
        <dbReference type="EMBL" id="GIY72032.1"/>
    </source>
</evidence>
<keyword evidence="15" id="KW-1185">Reference proteome</keyword>
<feature type="repeat" description="ANK" evidence="12">
    <location>
        <begin position="131"/>
        <end position="163"/>
    </location>
</feature>
<dbReference type="SMART" id="SM00969">
    <property type="entry name" value="SOCS_box"/>
    <property type="match status" value="1"/>
</dbReference>
<evidence type="ECO:0000256" key="11">
    <source>
        <dbReference type="ARBA" id="ARBA00023298"/>
    </source>
</evidence>
<evidence type="ECO:0000256" key="10">
    <source>
        <dbReference type="ARBA" id="ARBA00023043"/>
    </source>
</evidence>
<dbReference type="GO" id="GO:0044218">
    <property type="term" value="C:other organism cell membrane"/>
    <property type="evidence" value="ECO:0007669"/>
    <property type="project" value="UniProtKB-KW"/>
</dbReference>
<dbReference type="PROSITE" id="PS50088">
    <property type="entry name" value="ANK_REPEAT"/>
    <property type="match status" value="5"/>
</dbReference>
<keyword evidence="11" id="KW-1053">Target membrane</keyword>
<dbReference type="PROSITE" id="PS50225">
    <property type="entry name" value="SOCS"/>
    <property type="match status" value="1"/>
</dbReference>
<dbReference type="GO" id="GO:0005576">
    <property type="term" value="C:extracellular region"/>
    <property type="evidence" value="ECO:0007669"/>
    <property type="project" value="UniProtKB-SubCell"/>
</dbReference>
<evidence type="ECO:0000256" key="4">
    <source>
        <dbReference type="ARBA" id="ARBA00022525"/>
    </source>
</evidence>
<dbReference type="EMBL" id="BPLQ01013432">
    <property type="protein sequence ID" value="GIY72032.1"/>
    <property type="molecule type" value="Genomic_DNA"/>
</dbReference>
<evidence type="ECO:0000256" key="2">
    <source>
        <dbReference type="ARBA" id="ARBA00004613"/>
    </source>
</evidence>
<evidence type="ECO:0000313" key="15">
    <source>
        <dbReference type="Proteomes" id="UP001054837"/>
    </source>
</evidence>
<name>A0AAV4VNY1_9ARAC</name>
<keyword evidence="3" id="KW-0268">Exocytosis</keyword>
<evidence type="ECO:0000256" key="6">
    <source>
        <dbReference type="ARBA" id="ARBA00022656"/>
    </source>
</evidence>
<keyword evidence="4" id="KW-0964">Secreted</keyword>
<dbReference type="Gene3D" id="1.10.750.20">
    <property type="entry name" value="SOCS box"/>
    <property type="match status" value="1"/>
</dbReference>
<feature type="repeat" description="ANK" evidence="12">
    <location>
        <begin position="196"/>
        <end position="228"/>
    </location>
</feature>
<evidence type="ECO:0000256" key="1">
    <source>
        <dbReference type="ARBA" id="ARBA00004175"/>
    </source>
</evidence>
<evidence type="ECO:0000256" key="7">
    <source>
        <dbReference type="ARBA" id="ARBA00022699"/>
    </source>
</evidence>
<keyword evidence="11" id="KW-0472">Membrane</keyword>
<keyword evidence="5" id="KW-1052">Target cell membrane</keyword>
<feature type="repeat" description="ANK" evidence="12">
    <location>
        <begin position="263"/>
        <end position="295"/>
    </location>
</feature>
<comment type="caution">
    <text evidence="14">The sequence shown here is derived from an EMBL/GenBank/DDBJ whole genome shotgun (WGS) entry which is preliminary data.</text>
</comment>
<sequence>MKSTGIAVLQETCIQREEEILSGQPRNKNALCIYSVYPLHEACQIGCVPCTEFLLNMGADVHKLYRGKNPLHEACQHETTEWAELLVKYGANINALCSVQLSALNYACSAKSFACAEFLLEMGASVYFPESPSSPLHDACEQSDVDLAEMLIYYGANINAVDRDNRTPLLTACRWSSNPCVEFLVNLGADVNIAPDNDTVLHTSCIRGFPEYTALLIRAGANLDVNYHNRGTPLYNAAFSCQPLCARILLRAGALVNLAIPVDRDTPLHVAAIEADLEVAKVLIEFGADVYARNDENKTPVDILDEREGELYNLLVQTAAQPVPLKDLCRRKIRSTFGGYRMESLHKLKLPQSLLLYLMHDTI</sequence>
<keyword evidence="6" id="KW-0800">Toxin</keyword>
<dbReference type="InterPro" id="IPR001496">
    <property type="entry name" value="SOCS_box"/>
</dbReference>
<dbReference type="PANTHER" id="PTHR24173:SF74">
    <property type="entry name" value="ANKYRIN REPEAT DOMAIN-CONTAINING PROTEIN 16"/>
    <property type="match status" value="1"/>
</dbReference>
<evidence type="ECO:0000259" key="13">
    <source>
        <dbReference type="PROSITE" id="PS50225"/>
    </source>
</evidence>
<keyword evidence="10 12" id="KW-0040">ANK repeat</keyword>
<dbReference type="InterPro" id="IPR036770">
    <property type="entry name" value="Ankyrin_rpt-contain_sf"/>
</dbReference>
<dbReference type="Gene3D" id="1.25.40.20">
    <property type="entry name" value="Ankyrin repeat-containing domain"/>
    <property type="match status" value="2"/>
</dbReference>
<dbReference type="Pfam" id="PF12796">
    <property type="entry name" value="Ank_2"/>
    <property type="match status" value="2"/>
</dbReference>
<organism evidence="14 15">
    <name type="scientific">Caerostris darwini</name>
    <dbReference type="NCBI Taxonomy" id="1538125"/>
    <lineage>
        <taxon>Eukaryota</taxon>
        <taxon>Metazoa</taxon>
        <taxon>Ecdysozoa</taxon>
        <taxon>Arthropoda</taxon>
        <taxon>Chelicerata</taxon>
        <taxon>Arachnida</taxon>
        <taxon>Araneae</taxon>
        <taxon>Araneomorphae</taxon>
        <taxon>Entelegynae</taxon>
        <taxon>Araneoidea</taxon>
        <taxon>Araneidae</taxon>
        <taxon>Caerostris</taxon>
    </lineage>
</organism>
<evidence type="ECO:0000256" key="9">
    <source>
        <dbReference type="ARBA" id="ARBA00023028"/>
    </source>
</evidence>
<keyword evidence="9" id="KW-0638">Presynaptic neurotoxin</keyword>
<dbReference type="InterPro" id="IPR036036">
    <property type="entry name" value="SOCS_box-like_dom_sf"/>
</dbReference>
<comment type="subcellular location">
    <subcellularLocation>
        <location evidence="2">Secreted</location>
    </subcellularLocation>
    <subcellularLocation>
        <location evidence="1">Target cell membrane</location>
    </subcellularLocation>
</comment>
<dbReference type="PROSITE" id="PS50297">
    <property type="entry name" value="ANK_REP_REGION"/>
    <property type="match status" value="4"/>
</dbReference>
<dbReference type="GO" id="GO:0044231">
    <property type="term" value="C:host cell presynaptic membrane"/>
    <property type="evidence" value="ECO:0007669"/>
    <property type="project" value="UniProtKB-KW"/>
</dbReference>
<feature type="repeat" description="ANK" evidence="12">
    <location>
        <begin position="164"/>
        <end position="196"/>
    </location>
</feature>
<dbReference type="Pfam" id="PF07525">
    <property type="entry name" value="SOCS_box"/>
    <property type="match status" value="1"/>
</dbReference>
<feature type="repeat" description="ANK" evidence="12">
    <location>
        <begin position="66"/>
        <end position="98"/>
    </location>
</feature>
<evidence type="ECO:0000256" key="12">
    <source>
        <dbReference type="PROSITE-ProRule" id="PRU00023"/>
    </source>
</evidence>
<dbReference type="SUPFAM" id="SSF158235">
    <property type="entry name" value="SOCS box-like"/>
    <property type="match status" value="1"/>
</dbReference>
<keyword evidence="8" id="KW-0677">Repeat</keyword>
<dbReference type="PANTHER" id="PTHR24173">
    <property type="entry name" value="ANKYRIN REPEAT CONTAINING"/>
    <property type="match status" value="1"/>
</dbReference>
<dbReference type="SUPFAM" id="SSF48403">
    <property type="entry name" value="Ankyrin repeat"/>
    <property type="match status" value="1"/>
</dbReference>
<keyword evidence="7" id="KW-0528">Neurotoxin</keyword>
<feature type="domain" description="SOCS box" evidence="13">
    <location>
        <begin position="310"/>
        <end position="363"/>
    </location>
</feature>
<dbReference type="InterPro" id="IPR002110">
    <property type="entry name" value="Ankyrin_rpt"/>
</dbReference>
<reference evidence="14 15" key="1">
    <citation type="submission" date="2021-06" db="EMBL/GenBank/DDBJ databases">
        <title>Caerostris darwini draft genome.</title>
        <authorList>
            <person name="Kono N."/>
            <person name="Arakawa K."/>
        </authorList>
    </citation>
    <scope>NUCLEOTIDE SEQUENCE [LARGE SCALE GENOMIC DNA]</scope>
</reference>
<proteinExistence type="predicted"/>
<dbReference type="Proteomes" id="UP001054837">
    <property type="component" value="Unassembled WGS sequence"/>
</dbReference>
<dbReference type="Pfam" id="PF13857">
    <property type="entry name" value="Ank_5"/>
    <property type="match status" value="1"/>
</dbReference>
<dbReference type="GO" id="GO:0090729">
    <property type="term" value="F:toxin activity"/>
    <property type="evidence" value="ECO:0007669"/>
    <property type="project" value="UniProtKB-KW"/>
</dbReference>
<dbReference type="GO" id="GO:0035556">
    <property type="term" value="P:intracellular signal transduction"/>
    <property type="evidence" value="ECO:0007669"/>
    <property type="project" value="InterPro"/>
</dbReference>
<dbReference type="AlphaFoldDB" id="A0AAV4VNY1"/>
<evidence type="ECO:0000256" key="5">
    <source>
        <dbReference type="ARBA" id="ARBA00022537"/>
    </source>
</evidence>
<evidence type="ECO:0000256" key="8">
    <source>
        <dbReference type="ARBA" id="ARBA00022737"/>
    </source>
</evidence>
<dbReference type="GO" id="GO:0006887">
    <property type="term" value="P:exocytosis"/>
    <property type="evidence" value="ECO:0007669"/>
    <property type="project" value="UniProtKB-KW"/>
</dbReference>
<accession>A0AAV4VNY1</accession>
<dbReference type="SMART" id="SM00248">
    <property type="entry name" value="ANK"/>
    <property type="match status" value="8"/>
</dbReference>
<protein>
    <submittedName>
        <fullName evidence="14">Ankyrin repeat and SOCS box protein 5</fullName>
    </submittedName>
</protein>
<evidence type="ECO:0000256" key="3">
    <source>
        <dbReference type="ARBA" id="ARBA00022483"/>
    </source>
</evidence>